<keyword evidence="8" id="KW-1185">Reference proteome</keyword>
<evidence type="ECO:0000313" key="8">
    <source>
        <dbReference type="Proteomes" id="UP001056384"/>
    </source>
</evidence>
<name>A0A9Q9EH01_9PEZI</name>
<keyword evidence="4" id="KW-0963">Cytoplasm</keyword>
<feature type="region of interest" description="Disordered" evidence="6">
    <location>
        <begin position="1"/>
        <end position="45"/>
    </location>
</feature>
<feature type="compositionally biased region" description="Polar residues" evidence="6">
    <location>
        <begin position="141"/>
        <end position="163"/>
    </location>
</feature>
<dbReference type="InterPro" id="IPR013900">
    <property type="entry name" value="RNR_inhibitor"/>
</dbReference>
<feature type="region of interest" description="Disordered" evidence="6">
    <location>
        <begin position="73"/>
        <end position="97"/>
    </location>
</feature>
<feature type="compositionally biased region" description="Low complexity" evidence="6">
    <location>
        <begin position="117"/>
        <end position="129"/>
    </location>
</feature>
<gene>
    <name evidence="7" type="ORF">Slin15195_G027010</name>
</gene>
<dbReference type="GO" id="GO:0005634">
    <property type="term" value="C:nucleus"/>
    <property type="evidence" value="ECO:0007669"/>
    <property type="project" value="UniProtKB-SubCell"/>
</dbReference>
<dbReference type="PANTHER" id="PTHR28081:SF1">
    <property type="entry name" value="DAMAGE-REGULATED IMPORT FACILITATOR 1"/>
    <property type="match status" value="1"/>
</dbReference>
<dbReference type="GO" id="GO:0005737">
    <property type="term" value="C:cytoplasm"/>
    <property type="evidence" value="ECO:0007669"/>
    <property type="project" value="UniProtKB-SubCell"/>
</dbReference>
<comment type="subcellular location">
    <subcellularLocation>
        <location evidence="2">Cytoplasm</location>
    </subcellularLocation>
    <subcellularLocation>
        <location evidence="1">Nucleus</location>
    </subcellularLocation>
</comment>
<dbReference type="PANTHER" id="PTHR28081">
    <property type="entry name" value="DAMAGE-REGULATED IMPORT FACILITATOR 1-RELATED"/>
    <property type="match status" value="1"/>
</dbReference>
<dbReference type="Pfam" id="PF08591">
    <property type="entry name" value="RNR_inhib"/>
    <property type="match status" value="1"/>
</dbReference>
<evidence type="ECO:0000256" key="6">
    <source>
        <dbReference type="SAM" id="MobiDB-lite"/>
    </source>
</evidence>
<proteinExistence type="inferred from homology"/>
<feature type="compositionally biased region" description="Basic residues" evidence="6">
    <location>
        <begin position="1"/>
        <end position="11"/>
    </location>
</feature>
<dbReference type="GO" id="GO:1990846">
    <property type="term" value="F:ribonucleoside-diphosphate reductase inhibitor activity"/>
    <property type="evidence" value="ECO:0007669"/>
    <property type="project" value="TreeGrafter"/>
</dbReference>
<feature type="region of interest" description="Disordered" evidence="6">
    <location>
        <begin position="115"/>
        <end position="170"/>
    </location>
</feature>
<feature type="compositionally biased region" description="Polar residues" evidence="6">
    <location>
        <begin position="12"/>
        <end position="22"/>
    </location>
</feature>
<sequence length="235" mass="25864">MSRDAHTRKRQYQPSNQTTLNSFLGRGTSLRSPLSPSLDDETQSSLLNVGMRIRKSVPEGYKTHKTLGLSAFPFPASAPAASPSSSTSERPGLNTADSRELMPFCGLHKVGGLGQQAPISSAPAAMRSRSPYEEDDMPMLSMSQRTITSSQNSFDQWPTQTSSTRKRGYEDEADDDMDAFFEEEDFAAALDEVERDATRPVAPMKCSARKSLNGAVRIIDPDDFEEANFLVPMEE</sequence>
<dbReference type="EMBL" id="CP099419">
    <property type="protein sequence ID" value="USW49382.1"/>
    <property type="molecule type" value="Genomic_DNA"/>
</dbReference>
<evidence type="ECO:0000313" key="7">
    <source>
        <dbReference type="EMBL" id="USW49382.1"/>
    </source>
</evidence>
<feature type="compositionally biased region" description="Low complexity" evidence="6">
    <location>
        <begin position="73"/>
        <end position="86"/>
    </location>
</feature>
<accession>A0A9Q9EH01</accession>
<comment type="similarity">
    <text evidence="3">Belongs to the DIF1/spd1 family.</text>
</comment>
<dbReference type="AlphaFoldDB" id="A0A9Q9EH01"/>
<evidence type="ECO:0000256" key="1">
    <source>
        <dbReference type="ARBA" id="ARBA00004123"/>
    </source>
</evidence>
<evidence type="ECO:0000256" key="4">
    <source>
        <dbReference type="ARBA" id="ARBA00022490"/>
    </source>
</evidence>
<protein>
    <submittedName>
        <fullName evidence="7">Ribonucleotide reductase inhibitor</fullName>
    </submittedName>
</protein>
<dbReference type="Proteomes" id="UP001056384">
    <property type="component" value="Chromosome 2"/>
</dbReference>
<organism evidence="7 8">
    <name type="scientific">Septoria linicola</name>
    <dbReference type="NCBI Taxonomy" id="215465"/>
    <lineage>
        <taxon>Eukaryota</taxon>
        <taxon>Fungi</taxon>
        <taxon>Dikarya</taxon>
        <taxon>Ascomycota</taxon>
        <taxon>Pezizomycotina</taxon>
        <taxon>Dothideomycetes</taxon>
        <taxon>Dothideomycetidae</taxon>
        <taxon>Mycosphaerellales</taxon>
        <taxon>Mycosphaerellaceae</taxon>
        <taxon>Septoria</taxon>
    </lineage>
</organism>
<keyword evidence="5" id="KW-0539">Nucleus</keyword>
<dbReference type="GO" id="GO:0008104">
    <property type="term" value="P:intracellular protein localization"/>
    <property type="evidence" value="ECO:0007669"/>
    <property type="project" value="TreeGrafter"/>
</dbReference>
<reference evidence="7" key="1">
    <citation type="submission" date="2022-06" db="EMBL/GenBank/DDBJ databases">
        <title>Complete genome sequences of two strains of the flax pathogen Septoria linicola.</title>
        <authorList>
            <person name="Lapalu N."/>
            <person name="Simon A."/>
            <person name="Demenou B."/>
            <person name="Paumier D."/>
            <person name="Guillot M.-P."/>
            <person name="Gout L."/>
            <person name="Valade R."/>
        </authorList>
    </citation>
    <scope>NUCLEOTIDE SEQUENCE</scope>
    <source>
        <strain evidence="7">SE15195</strain>
    </source>
</reference>
<evidence type="ECO:0000256" key="2">
    <source>
        <dbReference type="ARBA" id="ARBA00004496"/>
    </source>
</evidence>
<evidence type="ECO:0000256" key="5">
    <source>
        <dbReference type="ARBA" id="ARBA00023242"/>
    </source>
</evidence>
<evidence type="ECO:0000256" key="3">
    <source>
        <dbReference type="ARBA" id="ARBA00005459"/>
    </source>
</evidence>